<dbReference type="InterPro" id="IPR050090">
    <property type="entry name" value="Tyrosine_recombinase_XerCD"/>
</dbReference>
<feature type="active site" description="O-(3'-phospho-DNA)-tyrosine intermediate" evidence="11">
    <location>
        <position position="270"/>
    </location>
</feature>
<comment type="caution">
    <text evidence="14">The sequence shown here is derived from an EMBL/GenBank/DDBJ whole genome shotgun (WGS) entry which is preliminary data.</text>
</comment>
<dbReference type="Pfam" id="PF02899">
    <property type="entry name" value="Phage_int_SAM_1"/>
    <property type="match status" value="1"/>
</dbReference>
<comment type="subunit">
    <text evidence="11">Forms a cyclic heterotetrameric complex composed of two molecules of XerC and two molecules of XerD.</text>
</comment>
<keyword evidence="10 11" id="KW-0131">Cell cycle</keyword>
<evidence type="ECO:0000256" key="3">
    <source>
        <dbReference type="ARBA" id="ARBA00015804"/>
    </source>
</evidence>
<dbReference type="AlphaFoldDB" id="A0A3S0S0D0"/>
<evidence type="ECO:0000256" key="11">
    <source>
        <dbReference type="HAMAP-Rule" id="MF_01808"/>
    </source>
</evidence>
<evidence type="ECO:0000313" key="15">
    <source>
        <dbReference type="Proteomes" id="UP000274358"/>
    </source>
</evidence>
<evidence type="ECO:0000256" key="4">
    <source>
        <dbReference type="ARBA" id="ARBA00022490"/>
    </source>
</evidence>
<dbReference type="HAMAP" id="MF_01808">
    <property type="entry name" value="Recomb_XerC_XerD"/>
    <property type="match status" value="1"/>
</dbReference>
<evidence type="ECO:0000256" key="8">
    <source>
        <dbReference type="ARBA" id="ARBA00023125"/>
    </source>
</evidence>
<dbReference type="InterPro" id="IPR004107">
    <property type="entry name" value="Integrase_SAM-like_N"/>
</dbReference>
<evidence type="ECO:0000256" key="9">
    <source>
        <dbReference type="ARBA" id="ARBA00023172"/>
    </source>
</evidence>
<protein>
    <recommendedName>
        <fullName evidence="3 11">Tyrosine recombinase XerC</fullName>
    </recommendedName>
</protein>
<sequence length="292" mass="32729">MEAEPQVEAWLARLGSERKASPHTIAGYRRDLDKLLRYMQKQQIAAFEQLKPHHMRSFVAAEHRAGLSPKSLQRLLSSCRSLFRQLTREALLAHDPLAGVRGPKVHRKLPQVLDVDEATALVEGDGALDVRDRAMLELFYSSGLRLSELTGLRWLDLDLDAGEVRVLGKGRKTRIVPVGRHAVAALRSLGDAQGREPESPVFRGRNGAPISPRTVQTRLKTLALRQGFAKHVHPHLLRHTFASHMLESSGDLRAVQELLGHADIATTQIYTHLDFQHLAKVYDAAHPRARRK</sequence>
<dbReference type="Gene3D" id="1.10.443.10">
    <property type="entry name" value="Intergrase catalytic core"/>
    <property type="match status" value="1"/>
</dbReference>
<evidence type="ECO:0000256" key="2">
    <source>
        <dbReference type="ARBA" id="ARBA00006657"/>
    </source>
</evidence>
<keyword evidence="5 11" id="KW-0132">Cell division</keyword>
<keyword evidence="6 11" id="KW-0159">Chromosome partition</keyword>
<comment type="function">
    <text evidence="11">Site-specific tyrosine recombinase, which acts by catalyzing the cutting and rejoining of the recombining DNA molecules. The XerC-XerD complex is essential to convert dimers of the bacterial chromosome into monomers to permit their segregation at cell division. It also contributes to the segregational stability of plasmids.</text>
</comment>
<dbReference type="EMBL" id="RYYV01000007">
    <property type="protein sequence ID" value="RUL75443.1"/>
    <property type="molecule type" value="Genomic_DNA"/>
</dbReference>
<dbReference type="InterPro" id="IPR023009">
    <property type="entry name" value="Tyrosine_recombinase_XerC/XerD"/>
</dbReference>
<dbReference type="InterPro" id="IPR010998">
    <property type="entry name" value="Integrase_recombinase_N"/>
</dbReference>
<evidence type="ECO:0000259" key="13">
    <source>
        <dbReference type="PROSITE" id="PS51900"/>
    </source>
</evidence>
<evidence type="ECO:0000256" key="6">
    <source>
        <dbReference type="ARBA" id="ARBA00022829"/>
    </source>
</evidence>
<dbReference type="InterPro" id="IPR044068">
    <property type="entry name" value="CB"/>
</dbReference>
<feature type="active site" evidence="11">
    <location>
        <position position="261"/>
    </location>
</feature>
<feature type="active site" evidence="11">
    <location>
        <position position="235"/>
    </location>
</feature>
<dbReference type="GO" id="GO:0006313">
    <property type="term" value="P:DNA transposition"/>
    <property type="evidence" value="ECO:0007669"/>
    <property type="project" value="UniProtKB-UniRule"/>
</dbReference>
<dbReference type="Gene3D" id="1.10.150.130">
    <property type="match status" value="1"/>
</dbReference>
<evidence type="ECO:0000259" key="12">
    <source>
        <dbReference type="PROSITE" id="PS51898"/>
    </source>
</evidence>
<organism evidence="14 15">
    <name type="scientific">Dyella choica</name>
    <dbReference type="NCBI Taxonomy" id="1927959"/>
    <lineage>
        <taxon>Bacteria</taxon>
        <taxon>Pseudomonadati</taxon>
        <taxon>Pseudomonadota</taxon>
        <taxon>Gammaproteobacteria</taxon>
        <taxon>Lysobacterales</taxon>
        <taxon>Rhodanobacteraceae</taxon>
        <taxon>Dyella</taxon>
    </lineage>
</organism>
<dbReference type="PROSITE" id="PS51900">
    <property type="entry name" value="CB"/>
    <property type="match status" value="1"/>
</dbReference>
<dbReference type="Proteomes" id="UP000274358">
    <property type="component" value="Unassembled WGS sequence"/>
</dbReference>
<feature type="active site" evidence="11">
    <location>
        <position position="145"/>
    </location>
</feature>
<keyword evidence="9 11" id="KW-0233">DNA recombination</keyword>
<dbReference type="GO" id="GO:0051301">
    <property type="term" value="P:cell division"/>
    <property type="evidence" value="ECO:0007669"/>
    <property type="project" value="UniProtKB-UniRule"/>
</dbReference>
<feature type="domain" description="Core-binding (CB)" evidence="13">
    <location>
        <begin position="1"/>
        <end position="87"/>
    </location>
</feature>
<dbReference type="InterPro" id="IPR002104">
    <property type="entry name" value="Integrase_catalytic"/>
</dbReference>
<keyword evidence="4 11" id="KW-0963">Cytoplasm</keyword>
<gene>
    <name evidence="11 14" type="primary">xerC</name>
    <name evidence="14" type="ORF">EKH80_11515</name>
</gene>
<accession>A0A3S0S0D0</accession>
<evidence type="ECO:0000313" key="14">
    <source>
        <dbReference type="EMBL" id="RUL75443.1"/>
    </source>
</evidence>
<proteinExistence type="inferred from homology"/>
<dbReference type="GO" id="GO:0007059">
    <property type="term" value="P:chromosome segregation"/>
    <property type="evidence" value="ECO:0007669"/>
    <property type="project" value="UniProtKB-UniRule"/>
</dbReference>
<feature type="active site" evidence="11">
    <location>
        <position position="238"/>
    </location>
</feature>
<evidence type="ECO:0000256" key="7">
    <source>
        <dbReference type="ARBA" id="ARBA00022908"/>
    </source>
</evidence>
<dbReference type="SUPFAM" id="SSF56349">
    <property type="entry name" value="DNA breaking-rejoining enzymes"/>
    <property type="match status" value="1"/>
</dbReference>
<dbReference type="PANTHER" id="PTHR30349:SF81">
    <property type="entry name" value="TYROSINE RECOMBINASE XERC"/>
    <property type="match status" value="1"/>
</dbReference>
<dbReference type="PANTHER" id="PTHR30349">
    <property type="entry name" value="PHAGE INTEGRASE-RELATED"/>
    <property type="match status" value="1"/>
</dbReference>
<dbReference type="NCBIfam" id="TIGR02224">
    <property type="entry name" value="recomb_XerC"/>
    <property type="match status" value="1"/>
</dbReference>
<feature type="active site" evidence="11">
    <location>
        <position position="169"/>
    </location>
</feature>
<dbReference type="CDD" id="cd00798">
    <property type="entry name" value="INT_XerDC_C"/>
    <property type="match status" value="1"/>
</dbReference>
<keyword evidence="15" id="KW-1185">Reference proteome</keyword>
<dbReference type="InterPro" id="IPR011010">
    <property type="entry name" value="DNA_brk_join_enz"/>
</dbReference>
<evidence type="ECO:0000256" key="1">
    <source>
        <dbReference type="ARBA" id="ARBA00004496"/>
    </source>
</evidence>
<keyword evidence="7 11" id="KW-0229">DNA integration</keyword>
<dbReference type="GO" id="GO:0003677">
    <property type="term" value="F:DNA binding"/>
    <property type="evidence" value="ECO:0007669"/>
    <property type="project" value="UniProtKB-UniRule"/>
</dbReference>
<dbReference type="OrthoDB" id="9801717at2"/>
<keyword evidence="8 11" id="KW-0238">DNA-binding</keyword>
<dbReference type="InterPro" id="IPR011931">
    <property type="entry name" value="Recomb_XerC"/>
</dbReference>
<dbReference type="GO" id="GO:0009037">
    <property type="term" value="F:tyrosine-based site-specific recombinase activity"/>
    <property type="evidence" value="ECO:0007669"/>
    <property type="project" value="UniProtKB-UniRule"/>
</dbReference>
<name>A0A3S0S0D0_9GAMM</name>
<comment type="subcellular location">
    <subcellularLocation>
        <location evidence="1 11">Cytoplasm</location>
    </subcellularLocation>
</comment>
<dbReference type="Pfam" id="PF00589">
    <property type="entry name" value="Phage_integrase"/>
    <property type="match status" value="1"/>
</dbReference>
<feature type="domain" description="Tyr recombinase" evidence="12">
    <location>
        <begin position="108"/>
        <end position="283"/>
    </location>
</feature>
<dbReference type="GO" id="GO:0005737">
    <property type="term" value="C:cytoplasm"/>
    <property type="evidence" value="ECO:0007669"/>
    <property type="project" value="UniProtKB-SubCell"/>
</dbReference>
<dbReference type="InterPro" id="IPR013762">
    <property type="entry name" value="Integrase-like_cat_sf"/>
</dbReference>
<evidence type="ECO:0000256" key="10">
    <source>
        <dbReference type="ARBA" id="ARBA00023306"/>
    </source>
</evidence>
<dbReference type="RefSeq" id="WP_126685001.1">
    <property type="nucleotide sequence ID" value="NZ_RYYV01000007.1"/>
</dbReference>
<reference evidence="14 15" key="1">
    <citation type="submission" date="2018-12" db="EMBL/GenBank/DDBJ databases">
        <title>Dyella dinghuensis sp. nov. DHOA06 and Dyella choica sp. nov. 4M-K27, isolated from forest soil.</title>
        <authorList>
            <person name="Qiu L.-H."/>
            <person name="Gao Z.-H."/>
        </authorList>
    </citation>
    <scope>NUCLEOTIDE SEQUENCE [LARGE SCALE GENOMIC DNA]</scope>
    <source>
        <strain evidence="14 15">4M-K27</strain>
    </source>
</reference>
<dbReference type="PROSITE" id="PS51898">
    <property type="entry name" value="TYR_RECOMBINASE"/>
    <property type="match status" value="1"/>
</dbReference>
<comment type="similarity">
    <text evidence="2 11">Belongs to the 'phage' integrase family. XerC subfamily.</text>
</comment>
<evidence type="ECO:0000256" key="5">
    <source>
        <dbReference type="ARBA" id="ARBA00022618"/>
    </source>
</evidence>